<protein>
    <submittedName>
        <fullName evidence="1">Uncharacterized protein</fullName>
    </submittedName>
</protein>
<gene>
    <name evidence="1" type="primary">ga10892</name>
    <name evidence="1" type="ORF">PR202_ga10892</name>
</gene>
<evidence type="ECO:0000313" key="1">
    <source>
        <dbReference type="EMBL" id="GJM94262.1"/>
    </source>
</evidence>
<reference evidence="1" key="2">
    <citation type="submission" date="2021-12" db="EMBL/GenBank/DDBJ databases">
        <title>Resequencing data analysis of finger millet.</title>
        <authorList>
            <person name="Hatakeyama M."/>
            <person name="Aluri S."/>
            <person name="Balachadran M.T."/>
            <person name="Sivarajan S.R."/>
            <person name="Poveda L."/>
            <person name="Shimizu-Inatsugi R."/>
            <person name="Schlapbach R."/>
            <person name="Sreeman S.M."/>
            <person name="Shimizu K.K."/>
        </authorList>
    </citation>
    <scope>NUCLEOTIDE SEQUENCE</scope>
</reference>
<keyword evidence="2" id="KW-1185">Reference proteome</keyword>
<comment type="caution">
    <text evidence="1">The sequence shown here is derived from an EMBL/GenBank/DDBJ whole genome shotgun (WGS) entry which is preliminary data.</text>
</comment>
<dbReference type="AlphaFoldDB" id="A0AAV5C846"/>
<dbReference type="Proteomes" id="UP001054889">
    <property type="component" value="Unassembled WGS sequence"/>
</dbReference>
<proteinExistence type="predicted"/>
<reference evidence="1" key="1">
    <citation type="journal article" date="2018" name="DNA Res.">
        <title>Multiple hybrid de novo genome assembly of finger millet, an orphan allotetraploid crop.</title>
        <authorList>
            <person name="Hatakeyama M."/>
            <person name="Aluri S."/>
            <person name="Balachadran M.T."/>
            <person name="Sivarajan S.R."/>
            <person name="Patrignani A."/>
            <person name="Gruter S."/>
            <person name="Poveda L."/>
            <person name="Shimizu-Inatsugi R."/>
            <person name="Baeten J."/>
            <person name="Francoijs K.J."/>
            <person name="Nataraja K.N."/>
            <person name="Reddy Y.A.N."/>
            <person name="Phadnis S."/>
            <person name="Ravikumar R.L."/>
            <person name="Schlapbach R."/>
            <person name="Sreeman S.M."/>
            <person name="Shimizu K.K."/>
        </authorList>
    </citation>
    <scope>NUCLEOTIDE SEQUENCE</scope>
</reference>
<accession>A0AAV5C846</accession>
<organism evidence="1 2">
    <name type="scientific">Eleusine coracana subsp. coracana</name>
    <dbReference type="NCBI Taxonomy" id="191504"/>
    <lineage>
        <taxon>Eukaryota</taxon>
        <taxon>Viridiplantae</taxon>
        <taxon>Streptophyta</taxon>
        <taxon>Embryophyta</taxon>
        <taxon>Tracheophyta</taxon>
        <taxon>Spermatophyta</taxon>
        <taxon>Magnoliopsida</taxon>
        <taxon>Liliopsida</taxon>
        <taxon>Poales</taxon>
        <taxon>Poaceae</taxon>
        <taxon>PACMAD clade</taxon>
        <taxon>Chloridoideae</taxon>
        <taxon>Cynodonteae</taxon>
        <taxon>Eleusininae</taxon>
        <taxon>Eleusine</taxon>
    </lineage>
</organism>
<sequence>MVLGNVAILLGSDPIYSCWISPLVEGFSVTLSTAERPIATLLMNFLAGFLGTVLADGKIPSAGDVLSGAAKVHAVSSIS</sequence>
<evidence type="ECO:0000313" key="2">
    <source>
        <dbReference type="Proteomes" id="UP001054889"/>
    </source>
</evidence>
<name>A0AAV5C846_ELECO</name>
<dbReference type="EMBL" id="BQKI01000005">
    <property type="protein sequence ID" value="GJM94262.1"/>
    <property type="molecule type" value="Genomic_DNA"/>
</dbReference>